<dbReference type="RefSeq" id="WP_121209648.1">
    <property type="nucleotide sequence ID" value="NZ_RBIM01000001.1"/>
</dbReference>
<gene>
    <name evidence="1" type="ORF">C7435_0139</name>
</gene>
<reference evidence="1 2" key="1">
    <citation type="submission" date="2018-10" db="EMBL/GenBank/DDBJ databases">
        <title>Genomic Encyclopedia of Type Strains, Phase IV (KMG-IV): sequencing the most valuable type-strain genomes for metagenomic binning, comparative biology and taxonomic classification.</title>
        <authorList>
            <person name="Goeker M."/>
        </authorList>
    </citation>
    <scope>NUCLEOTIDE SEQUENCE [LARGE SCALE GENOMIC DNA]</scope>
    <source>
        <strain evidence="1 2">DSM 4734</strain>
    </source>
</reference>
<dbReference type="Gene3D" id="3.40.50.1820">
    <property type="entry name" value="alpha/beta hydrolase"/>
    <property type="match status" value="1"/>
</dbReference>
<accession>A0A495DL91</accession>
<dbReference type="InterPro" id="IPR010662">
    <property type="entry name" value="RBBP9/YdeN"/>
</dbReference>
<dbReference type="GO" id="GO:0016787">
    <property type="term" value="F:hydrolase activity"/>
    <property type="evidence" value="ECO:0007669"/>
    <property type="project" value="InterPro"/>
</dbReference>
<evidence type="ECO:0000313" key="1">
    <source>
        <dbReference type="EMBL" id="RKR03702.1"/>
    </source>
</evidence>
<dbReference type="Proteomes" id="UP000273675">
    <property type="component" value="Unassembled WGS sequence"/>
</dbReference>
<protein>
    <recommendedName>
        <fullName evidence="3">Alpha/beta hydrolase</fullName>
    </recommendedName>
</protein>
<comment type="caution">
    <text evidence="1">The sequence shown here is derived from an EMBL/GenBank/DDBJ whole genome shotgun (WGS) entry which is preliminary data.</text>
</comment>
<name>A0A495DL91_9PROT</name>
<dbReference type="OrthoDB" id="9804993at2"/>
<sequence>MKIKDCELLIVPGLGNASPFHWQSRWQDKMSTARRVEQDDWDLPRREHWANRLIDEVEKAEKPVILIAHSVGVLTVAHAAPALVDKVAGAFLVGASDWERPELKDKYGDHGFDPVPRVPLGFPGLMLASSNDPTCNILKAEAWARDWEVRFGNAGEAGHFEAESGHGPWPEGLMAFAKFTQSLGTTPQ</sequence>
<organism evidence="1 2">
    <name type="scientific">Maricaulis maris</name>
    <dbReference type="NCBI Taxonomy" id="74318"/>
    <lineage>
        <taxon>Bacteria</taxon>
        <taxon>Pseudomonadati</taxon>
        <taxon>Pseudomonadota</taxon>
        <taxon>Alphaproteobacteria</taxon>
        <taxon>Maricaulales</taxon>
        <taxon>Maricaulaceae</taxon>
        <taxon>Maricaulis</taxon>
    </lineage>
</organism>
<dbReference type="SUPFAM" id="SSF53474">
    <property type="entry name" value="alpha/beta-Hydrolases"/>
    <property type="match status" value="1"/>
</dbReference>
<dbReference type="EMBL" id="RBIM01000001">
    <property type="protein sequence ID" value="RKR03702.1"/>
    <property type="molecule type" value="Genomic_DNA"/>
</dbReference>
<evidence type="ECO:0008006" key="3">
    <source>
        <dbReference type="Google" id="ProtNLM"/>
    </source>
</evidence>
<dbReference type="Pfam" id="PF06821">
    <property type="entry name" value="Ser_hydrolase"/>
    <property type="match status" value="1"/>
</dbReference>
<evidence type="ECO:0000313" key="2">
    <source>
        <dbReference type="Proteomes" id="UP000273675"/>
    </source>
</evidence>
<proteinExistence type="predicted"/>
<dbReference type="AlphaFoldDB" id="A0A495DL91"/>
<dbReference type="InterPro" id="IPR029058">
    <property type="entry name" value="AB_hydrolase_fold"/>
</dbReference>